<evidence type="ECO:0000313" key="15">
    <source>
        <dbReference type="Proteomes" id="UP001153555"/>
    </source>
</evidence>
<dbReference type="GO" id="GO:0006817">
    <property type="term" value="P:phosphate ion transport"/>
    <property type="evidence" value="ECO:0007669"/>
    <property type="project" value="UniProtKB-KW"/>
</dbReference>
<evidence type="ECO:0000256" key="9">
    <source>
        <dbReference type="ARBA" id="ARBA00043939"/>
    </source>
</evidence>
<dbReference type="InterPro" id="IPR004342">
    <property type="entry name" value="EXS_C"/>
</dbReference>
<dbReference type="Pfam" id="PF03124">
    <property type="entry name" value="EXS"/>
    <property type="match status" value="1"/>
</dbReference>
<keyword evidence="7 11" id="KW-1133">Transmembrane helix</keyword>
<comment type="caution">
    <text evidence="14">The sequence shown here is derived from an EMBL/GenBank/DDBJ whole genome shotgun (WGS) entry which is preliminary data.</text>
</comment>
<evidence type="ECO:0000259" key="13">
    <source>
        <dbReference type="PROSITE" id="PS51382"/>
    </source>
</evidence>
<keyword evidence="15" id="KW-1185">Reference proteome</keyword>
<feature type="transmembrane region" description="Helical" evidence="11">
    <location>
        <begin position="463"/>
        <end position="484"/>
    </location>
</feature>
<evidence type="ECO:0000256" key="8">
    <source>
        <dbReference type="ARBA" id="ARBA00023136"/>
    </source>
</evidence>
<evidence type="ECO:0000256" key="7">
    <source>
        <dbReference type="ARBA" id="ARBA00022989"/>
    </source>
</evidence>
<dbReference type="AlphaFoldDB" id="A0A9N7NDU5"/>
<proteinExistence type="inferred from homology"/>
<feature type="transmembrane region" description="Helical" evidence="11">
    <location>
        <begin position="530"/>
        <end position="548"/>
    </location>
</feature>
<organism evidence="14 15">
    <name type="scientific">Striga hermonthica</name>
    <name type="common">Purple witchweed</name>
    <name type="synonym">Buchnera hermonthica</name>
    <dbReference type="NCBI Taxonomy" id="68872"/>
    <lineage>
        <taxon>Eukaryota</taxon>
        <taxon>Viridiplantae</taxon>
        <taxon>Streptophyta</taxon>
        <taxon>Embryophyta</taxon>
        <taxon>Tracheophyta</taxon>
        <taxon>Spermatophyta</taxon>
        <taxon>Magnoliopsida</taxon>
        <taxon>eudicotyledons</taxon>
        <taxon>Gunneridae</taxon>
        <taxon>Pentapetalae</taxon>
        <taxon>asterids</taxon>
        <taxon>lamiids</taxon>
        <taxon>Lamiales</taxon>
        <taxon>Orobanchaceae</taxon>
        <taxon>Buchnereae</taxon>
        <taxon>Striga</taxon>
    </lineage>
</organism>
<keyword evidence="6 11" id="KW-0812">Transmembrane</keyword>
<feature type="transmembrane region" description="Helical" evidence="11">
    <location>
        <begin position="504"/>
        <end position="523"/>
    </location>
</feature>
<dbReference type="PROSITE" id="PS51380">
    <property type="entry name" value="EXS"/>
    <property type="match status" value="1"/>
</dbReference>
<accession>A0A9N7NDU5</accession>
<dbReference type="GO" id="GO:0005886">
    <property type="term" value="C:plasma membrane"/>
    <property type="evidence" value="ECO:0007669"/>
    <property type="project" value="UniProtKB-SubCell"/>
</dbReference>
<evidence type="ECO:0000313" key="14">
    <source>
        <dbReference type="EMBL" id="CAA0828709.1"/>
    </source>
</evidence>
<dbReference type="PANTHER" id="PTHR10783">
    <property type="entry name" value="XENOTROPIC AND POLYTROPIC RETROVIRUS RECEPTOR 1-RELATED"/>
    <property type="match status" value="1"/>
</dbReference>
<evidence type="ECO:0000256" key="2">
    <source>
        <dbReference type="ARBA" id="ARBA00009665"/>
    </source>
</evidence>
<feature type="domain" description="EXS" evidence="12">
    <location>
        <begin position="588"/>
        <end position="782"/>
    </location>
</feature>
<feature type="transmembrane region" description="Helical" evidence="11">
    <location>
        <begin position="698"/>
        <end position="715"/>
    </location>
</feature>
<evidence type="ECO:0000256" key="1">
    <source>
        <dbReference type="ARBA" id="ARBA00004651"/>
    </source>
</evidence>
<feature type="region of interest" description="Disordered" evidence="10">
    <location>
        <begin position="201"/>
        <end position="229"/>
    </location>
</feature>
<evidence type="ECO:0000256" key="10">
    <source>
        <dbReference type="SAM" id="MobiDB-lite"/>
    </source>
</evidence>
<feature type="transmembrane region" description="Helical" evidence="11">
    <location>
        <begin position="652"/>
        <end position="678"/>
    </location>
</feature>
<evidence type="ECO:0000256" key="3">
    <source>
        <dbReference type="ARBA" id="ARBA00022448"/>
    </source>
</evidence>
<keyword evidence="3" id="KW-0813">Transport</keyword>
<dbReference type="EMBL" id="CACSLK010027752">
    <property type="protein sequence ID" value="CAA0828709.1"/>
    <property type="molecule type" value="Genomic_DNA"/>
</dbReference>
<name>A0A9N7NDU5_STRHE</name>
<feature type="compositionally biased region" description="Basic and acidic residues" evidence="10">
    <location>
        <begin position="215"/>
        <end position="226"/>
    </location>
</feature>
<evidence type="ECO:0000259" key="12">
    <source>
        <dbReference type="PROSITE" id="PS51380"/>
    </source>
</evidence>
<evidence type="ECO:0000256" key="6">
    <source>
        <dbReference type="ARBA" id="ARBA00022692"/>
    </source>
</evidence>
<dbReference type="Proteomes" id="UP001153555">
    <property type="component" value="Unassembled WGS sequence"/>
</dbReference>
<reference evidence="14" key="1">
    <citation type="submission" date="2019-12" db="EMBL/GenBank/DDBJ databases">
        <authorList>
            <person name="Scholes J."/>
        </authorList>
    </citation>
    <scope>NUCLEOTIDE SEQUENCE</scope>
</reference>
<dbReference type="PROSITE" id="PS51382">
    <property type="entry name" value="SPX"/>
    <property type="match status" value="1"/>
</dbReference>
<dbReference type="GO" id="GO:0016036">
    <property type="term" value="P:cellular response to phosphate starvation"/>
    <property type="evidence" value="ECO:0007669"/>
    <property type="project" value="TreeGrafter"/>
</dbReference>
<dbReference type="InterPro" id="IPR004331">
    <property type="entry name" value="SPX_dom"/>
</dbReference>
<keyword evidence="5" id="KW-0592">Phosphate transport</keyword>
<dbReference type="GO" id="GO:0000822">
    <property type="term" value="F:inositol hexakisphosphate binding"/>
    <property type="evidence" value="ECO:0007669"/>
    <property type="project" value="TreeGrafter"/>
</dbReference>
<feature type="domain" description="SPX" evidence="13">
    <location>
        <begin position="1"/>
        <end position="329"/>
    </location>
</feature>
<dbReference type="GO" id="GO:0005802">
    <property type="term" value="C:trans-Golgi network"/>
    <property type="evidence" value="ECO:0007669"/>
    <property type="project" value="TreeGrafter"/>
</dbReference>
<evidence type="ECO:0000256" key="4">
    <source>
        <dbReference type="ARBA" id="ARBA00022475"/>
    </source>
</evidence>
<protein>
    <submittedName>
        <fullName evidence="14">Phosphate transporter PHO1 homolog 3</fullName>
    </submittedName>
</protein>
<feature type="transmembrane region" description="Helical" evidence="11">
    <location>
        <begin position="422"/>
        <end position="443"/>
    </location>
</feature>
<dbReference type="Pfam" id="PF03105">
    <property type="entry name" value="SPX"/>
    <property type="match status" value="1"/>
</dbReference>
<feature type="compositionally biased region" description="Acidic residues" evidence="10">
    <location>
        <begin position="201"/>
        <end position="214"/>
    </location>
</feature>
<comment type="subcellular location">
    <subcellularLocation>
        <location evidence="1">Cell membrane</location>
        <topology evidence="1">Multi-pass membrane protein</topology>
    </subcellularLocation>
</comment>
<sequence length="784" mass="90904">MKFGKEFASQMVPEWQQAYMDYRLLKNILKEIQQSRIRVQPGPKRSLTLYRAFSGLTQRPNSGHQTHDVENQAIVVNTVNEKSETTFLTAADEQEVGFFKQLDVEFNKVAGFYRGKVEEVVEEARGLDKQMEALVAFRVKVKGPTRWARHGFEEEEEEEKEESSKLAGDVAASGAALASTAPLATVRSSSRIQIDVIEEEISGLDDPGDDNEDGPEMKPIDVKNQENEQNEFMKPAPVDVLERVKFNSSQETPRSTIKGILRLPNQTELKFSEDVLRKLEEQLKKAFIVFYHKLRLLKKYSFLNILAFSKILKKYDKIASRNASKPYMKMVDNSYLSSSDEVSKLMERVEATFIKHFSNSNRSKGMNILRPKKKKEKHRITFFMGFLVGCTIALVMALAMIIRARNILDSAGRVLYMETMFPLYSLFGFVVLHMLMYAANLYFWRRYRVNYTFIFGFKEGTELCYREILLLAFCLSVLALSSVLANLDMEMDPITQDYKALTELLPLGLVVLVILIMVCPLNIIYRSSRYFLLACLFHCVLAPLYKVSLPDFFLADQLTSQVQALRSLEFYICYYGWGDYKQRENSCHEHDIFRIFSYIVAAIPYWWRLLQCLRRLVEEKDPMHGYNGLKYLSTIIAVCTRTAYTLNGSPSWRLTALIVSIIATLVSTYWDIVIDWGLFQRHSKNRWLRDKLLIPHKIVYFVAMVLNVLLRLAWMQTVMNITVFSLHRQTMTSLVASLEIIRRGIWNFFRLENEHLNNVGKYRAFKSVPLPFNYDEDEDEDKDD</sequence>
<evidence type="ECO:0000256" key="5">
    <source>
        <dbReference type="ARBA" id="ARBA00022592"/>
    </source>
</evidence>
<dbReference type="PANTHER" id="PTHR10783:SF4">
    <property type="entry name" value="PHOSPHATE TRANSPORTER PHO1 HOMOLOG 3"/>
    <property type="match status" value="1"/>
</dbReference>
<feature type="transmembrane region" description="Helical" evidence="11">
    <location>
        <begin position="380"/>
        <end position="402"/>
    </location>
</feature>
<dbReference type="InterPro" id="IPR034092">
    <property type="entry name" value="PHO1_SPX"/>
</dbReference>
<keyword evidence="8 11" id="KW-0472">Membrane</keyword>
<keyword evidence="4" id="KW-1003">Cell membrane</keyword>
<dbReference type="CDD" id="cd14476">
    <property type="entry name" value="SPX_PHO1_like"/>
    <property type="match status" value="1"/>
</dbReference>
<gene>
    <name evidence="14" type="ORF">SHERM_24404</name>
</gene>
<feature type="transmembrane region" description="Helical" evidence="11">
    <location>
        <begin position="592"/>
        <end position="609"/>
    </location>
</feature>
<comment type="function">
    <text evidence="9">May transport inorganic phosphate (Pi).</text>
</comment>
<comment type="similarity">
    <text evidence="2">Belongs to the SYG1 (TC 2.A.94) family.</text>
</comment>
<dbReference type="OrthoDB" id="9970435at2759"/>
<evidence type="ECO:0000256" key="11">
    <source>
        <dbReference type="SAM" id="Phobius"/>
    </source>
</evidence>